<evidence type="ECO:0000256" key="10">
    <source>
        <dbReference type="HAMAP-Rule" id="MF_02202"/>
    </source>
</evidence>
<keyword evidence="5 10" id="KW-0132">Cell division</keyword>
<keyword evidence="13" id="KW-1185">Reference proteome</keyword>
<dbReference type="Pfam" id="PF01618">
    <property type="entry name" value="MotA_ExbB"/>
    <property type="match status" value="1"/>
</dbReference>
<dbReference type="InterPro" id="IPR050790">
    <property type="entry name" value="ExbB/TolQ_transport"/>
</dbReference>
<dbReference type="AlphaFoldDB" id="A0A220VE08"/>
<comment type="subunit">
    <text evidence="10">The Tol-Pal system is composed of five core proteins: the inner membrane proteins TolA, TolQ and TolR, the periplasmic protein TolB and the outer membrane protein Pal. They form a network linking the inner and outer membranes and the peptidoglycan layer.</text>
</comment>
<organism evidence="12 13">
    <name type="scientific">Paraphotobacterium marinum</name>
    <dbReference type="NCBI Taxonomy" id="1755811"/>
    <lineage>
        <taxon>Bacteria</taxon>
        <taxon>Pseudomonadati</taxon>
        <taxon>Pseudomonadota</taxon>
        <taxon>Gammaproteobacteria</taxon>
        <taxon>Vibrionales</taxon>
        <taxon>Vibrionaceae</taxon>
        <taxon>Paraphotobacterium</taxon>
    </lineage>
</organism>
<accession>A0A220VE08</accession>
<reference evidence="12 13" key="1">
    <citation type="journal article" date="2016" name="Int. J. Syst. Evol. Microbiol.">
        <title>Paraphotobacterium marinum gen. nov., sp. nov., a member of the family Vibrionaceae, isolated from surface seawater.</title>
        <authorList>
            <person name="Huang Z."/>
            <person name="Dong C."/>
            <person name="Shao Z."/>
        </authorList>
    </citation>
    <scope>NUCLEOTIDE SEQUENCE [LARGE SCALE GENOMIC DNA]</scope>
    <source>
        <strain evidence="12 13">NSCS20N07D</strain>
    </source>
</reference>
<feature type="transmembrane region" description="Helical" evidence="10">
    <location>
        <begin position="171"/>
        <end position="193"/>
    </location>
</feature>
<keyword evidence="8 10" id="KW-0472">Membrane</keyword>
<evidence type="ECO:0000313" key="13">
    <source>
        <dbReference type="Proteomes" id="UP000242175"/>
    </source>
</evidence>
<keyword evidence="9 10" id="KW-0131">Cell cycle</keyword>
<keyword evidence="6 10" id="KW-0812">Transmembrane</keyword>
<comment type="subcellular location">
    <subcellularLocation>
        <location evidence="10">Cell inner membrane</location>
        <topology evidence="10">Multi-pass membrane protein</topology>
    </subcellularLocation>
    <subcellularLocation>
        <location evidence="1">Cell membrane</location>
        <topology evidence="1">Multi-pass membrane protein</topology>
    </subcellularLocation>
</comment>
<comment type="similarity">
    <text evidence="2 10">Belongs to the ExbB/TolQ family.</text>
</comment>
<dbReference type="PANTHER" id="PTHR30625:SF3">
    <property type="entry name" value="TOL-PAL SYSTEM PROTEIN TOLQ"/>
    <property type="match status" value="1"/>
</dbReference>
<dbReference type="Proteomes" id="UP000242175">
    <property type="component" value="Chromosome large"/>
</dbReference>
<evidence type="ECO:0000256" key="9">
    <source>
        <dbReference type="ARBA" id="ARBA00023306"/>
    </source>
</evidence>
<dbReference type="HAMAP" id="MF_02202">
    <property type="entry name" value="TolQ"/>
    <property type="match status" value="1"/>
</dbReference>
<dbReference type="GO" id="GO:0017038">
    <property type="term" value="P:protein import"/>
    <property type="evidence" value="ECO:0007669"/>
    <property type="project" value="TreeGrafter"/>
</dbReference>
<evidence type="ECO:0000256" key="2">
    <source>
        <dbReference type="ARBA" id="ARBA00010442"/>
    </source>
</evidence>
<evidence type="ECO:0000256" key="8">
    <source>
        <dbReference type="ARBA" id="ARBA00023136"/>
    </source>
</evidence>
<evidence type="ECO:0000256" key="4">
    <source>
        <dbReference type="ARBA" id="ARBA00022519"/>
    </source>
</evidence>
<comment type="function">
    <text evidence="10">Part of the Tol-Pal system, which plays a role in outer membrane invagination during cell division and is important for maintaining outer membrane integrity.</text>
</comment>
<dbReference type="OrthoDB" id="9805133at2"/>
<evidence type="ECO:0000256" key="6">
    <source>
        <dbReference type="ARBA" id="ARBA00022692"/>
    </source>
</evidence>
<dbReference type="GO" id="GO:0005886">
    <property type="term" value="C:plasma membrane"/>
    <property type="evidence" value="ECO:0007669"/>
    <property type="project" value="UniProtKB-SubCell"/>
</dbReference>
<protein>
    <recommendedName>
        <fullName evidence="10">Tol-Pal system protein TolQ</fullName>
    </recommendedName>
</protein>
<gene>
    <name evidence="10 12" type="primary">tolQ</name>
    <name evidence="12" type="ORF">CF386_05990</name>
</gene>
<evidence type="ECO:0000256" key="7">
    <source>
        <dbReference type="ARBA" id="ARBA00022989"/>
    </source>
</evidence>
<dbReference type="GO" id="GO:0043213">
    <property type="term" value="P:bacteriocin transport"/>
    <property type="evidence" value="ECO:0007669"/>
    <property type="project" value="InterPro"/>
</dbReference>
<dbReference type="EMBL" id="CP022355">
    <property type="protein sequence ID" value="ASK78587.1"/>
    <property type="molecule type" value="Genomic_DNA"/>
</dbReference>
<dbReference type="KEGG" id="pmai:CF386_05990"/>
<dbReference type="InterPro" id="IPR002898">
    <property type="entry name" value="MotA_ExbB_proton_chnl"/>
</dbReference>
<dbReference type="InterPro" id="IPR014163">
    <property type="entry name" value="Tol-Pal_TolQ"/>
</dbReference>
<evidence type="ECO:0000256" key="1">
    <source>
        <dbReference type="ARBA" id="ARBA00004651"/>
    </source>
</evidence>
<feature type="transmembrane region" description="Helical" evidence="10">
    <location>
        <begin position="16"/>
        <end position="37"/>
    </location>
</feature>
<evidence type="ECO:0000259" key="11">
    <source>
        <dbReference type="Pfam" id="PF01618"/>
    </source>
</evidence>
<proteinExistence type="inferred from homology"/>
<name>A0A220VE08_9GAMM</name>
<feature type="transmembrane region" description="Helical" evidence="10">
    <location>
        <begin position="128"/>
        <end position="151"/>
    </location>
</feature>
<dbReference type="RefSeq" id="WP_089073495.1">
    <property type="nucleotide sequence ID" value="NZ_CBCSAM010000001.1"/>
</dbReference>
<keyword evidence="7 10" id="KW-1133">Transmembrane helix</keyword>
<sequence length="228" mass="25784">MNSDTSILQLFLQASHLVQIVMLLLLALSIFSWTVIIQRTAFLKKTKKNTENFEERFWSGIELSSLFKEAQIKKDKIQGSEKIFYAGFKEYARLHRTHNKNPEYVLEGTTRAMRISYSKEVDALENNLPFLATVGSISPYIGLFGTVWGIMHSFIALGSVKQATLSMVAPGIAEALVATAMGLFAAIPAVMFYNRLTNKVSKIEHLYETFMEEFSSILHRQSSLNTEE</sequence>
<keyword evidence="3 10" id="KW-1003">Cell membrane</keyword>
<evidence type="ECO:0000256" key="3">
    <source>
        <dbReference type="ARBA" id="ARBA00022475"/>
    </source>
</evidence>
<dbReference type="GO" id="GO:0051301">
    <property type="term" value="P:cell division"/>
    <property type="evidence" value="ECO:0007669"/>
    <property type="project" value="UniProtKB-UniRule"/>
</dbReference>
<dbReference type="NCBIfam" id="TIGR02796">
    <property type="entry name" value="tolQ"/>
    <property type="match status" value="1"/>
</dbReference>
<dbReference type="PANTHER" id="PTHR30625">
    <property type="entry name" value="PROTEIN TOLQ"/>
    <property type="match status" value="1"/>
</dbReference>
<evidence type="ECO:0000313" key="12">
    <source>
        <dbReference type="EMBL" id="ASK78587.1"/>
    </source>
</evidence>
<feature type="domain" description="MotA/TolQ/ExbB proton channel" evidence="11">
    <location>
        <begin position="79"/>
        <end position="208"/>
    </location>
</feature>
<keyword evidence="4 10" id="KW-0997">Cell inner membrane</keyword>
<evidence type="ECO:0000256" key="5">
    <source>
        <dbReference type="ARBA" id="ARBA00022618"/>
    </source>
</evidence>